<accession>A0ACC0AXA8</accession>
<protein>
    <submittedName>
        <fullName evidence="1">Uncharacterized protein</fullName>
    </submittedName>
</protein>
<gene>
    <name evidence="1" type="ORF">M9H77_24579</name>
</gene>
<dbReference type="Proteomes" id="UP001060085">
    <property type="component" value="Linkage Group LG05"/>
</dbReference>
<evidence type="ECO:0000313" key="2">
    <source>
        <dbReference type="Proteomes" id="UP001060085"/>
    </source>
</evidence>
<name>A0ACC0AXA8_CATRO</name>
<reference evidence="2" key="1">
    <citation type="journal article" date="2023" name="Nat. Plants">
        <title>Single-cell RNA sequencing provides a high-resolution roadmap for understanding the multicellular compartmentation of specialized metabolism.</title>
        <authorList>
            <person name="Sun S."/>
            <person name="Shen X."/>
            <person name="Li Y."/>
            <person name="Li Y."/>
            <person name="Wang S."/>
            <person name="Li R."/>
            <person name="Zhang H."/>
            <person name="Shen G."/>
            <person name="Guo B."/>
            <person name="Wei J."/>
            <person name="Xu J."/>
            <person name="St-Pierre B."/>
            <person name="Chen S."/>
            <person name="Sun C."/>
        </authorList>
    </citation>
    <scope>NUCLEOTIDE SEQUENCE [LARGE SCALE GENOMIC DNA]</scope>
</reference>
<keyword evidence="2" id="KW-1185">Reference proteome</keyword>
<comment type="caution">
    <text evidence="1">The sequence shown here is derived from an EMBL/GenBank/DDBJ whole genome shotgun (WGS) entry which is preliminary data.</text>
</comment>
<evidence type="ECO:0000313" key="1">
    <source>
        <dbReference type="EMBL" id="KAI5665256.1"/>
    </source>
</evidence>
<organism evidence="1 2">
    <name type="scientific">Catharanthus roseus</name>
    <name type="common">Madagascar periwinkle</name>
    <name type="synonym">Vinca rosea</name>
    <dbReference type="NCBI Taxonomy" id="4058"/>
    <lineage>
        <taxon>Eukaryota</taxon>
        <taxon>Viridiplantae</taxon>
        <taxon>Streptophyta</taxon>
        <taxon>Embryophyta</taxon>
        <taxon>Tracheophyta</taxon>
        <taxon>Spermatophyta</taxon>
        <taxon>Magnoliopsida</taxon>
        <taxon>eudicotyledons</taxon>
        <taxon>Gunneridae</taxon>
        <taxon>Pentapetalae</taxon>
        <taxon>asterids</taxon>
        <taxon>lamiids</taxon>
        <taxon>Gentianales</taxon>
        <taxon>Apocynaceae</taxon>
        <taxon>Rauvolfioideae</taxon>
        <taxon>Vinceae</taxon>
        <taxon>Catharanthinae</taxon>
        <taxon>Catharanthus</taxon>
    </lineage>
</organism>
<dbReference type="EMBL" id="CM044705">
    <property type="protein sequence ID" value="KAI5665256.1"/>
    <property type="molecule type" value="Genomic_DNA"/>
</dbReference>
<sequence length="968" mass="107074">MATTHSIFPPIQFLSSNKLLSTPLPVFHHKLHCSTHQNPSRISASLTKKSRASRRVKSDEELRNDIKEFLSTVGLPQDHVPSTKELSQNGRQDLANIVRRRGYKFIRELIAFQMHKQNEKGKDLADDISLSSDSTEVAKQTEDFVGDVFLSSEATKGERNLNDFADDVLLSSEATEFKRQSEDLVEEDLSLSAEARTGEENTTGFVKDISLSSEATVVEMQIEDLVEDVSLSSEVMKGGENINDLAEDISLANKATQAGRIDDLVDDVSSSSEVIHDVENMNDMANYSTLSSEADEVERQTEDLAEDDGSLPYKASKDEEDVVNLAEDVSLFEATMSKDNTLNAEISREPKPDGHSYTGPKYSSTLSLHERVAKFIRDGELDDIEGSGLETLKRSPSVDSTEFTKSLDAIEIKSDSIHGMHEDLAFSGAGGSDLSNGHISCQPVEHPAHDTNASSFFRAEILSNEKVMVVNQNEDIDAEAQTNTNQAEINRLKYILHQKEMELTKLKEQIEKEKHALFLLQSKAEKEISEAQKLISEKDAELHAAEESLSELKEVEIEYWGEGEIVEVAGSFNGWHQRIKMDPLPSSSISDLTGSRSRLWKTVLWLYPGVYEMATGLLIHKGSQLPGVACTTTYFEWIDNDRILRRFRALVHTTDICKIARQWVSEICEAFNPVGIQANHKIASKIAIYVMMKKMSRLMAMANASSSIAFITHYTTTTTSFLPSLSFSSFPLINSSRFPSKYVKYSLFGTSSHSQRGFFAPPLLAANYSKASDAAVVEENRATDEMEVSGEEIRLYSFTPLPLLFAAALPGAETVNSLFGPFVELVKSWNLPEWLVHWGHPGNMAVVLFAMGGYGTYLGFRIRFSDDVEEKAKAKDLHPKLLGGMFFFFALGATGGITSLLTSDKPIFQSPHAVTGFIGLALLTIQSILPALFEGNPSLRNIHGILGSGIMTLFLVHAALGLQLGLSY</sequence>
<proteinExistence type="predicted"/>